<evidence type="ECO:0000313" key="1">
    <source>
        <dbReference type="EMBL" id="OAZ73263.1"/>
    </source>
</evidence>
<evidence type="ECO:0000313" key="2">
    <source>
        <dbReference type="Proteomes" id="UP000093796"/>
    </source>
</evidence>
<accession>A0A1A0DDB7</accession>
<dbReference type="eggNOG" id="COG0687">
    <property type="taxonomic scope" value="Bacteria"/>
</dbReference>
<protein>
    <submittedName>
        <fullName evidence="1">Uncharacterized protein</fullName>
    </submittedName>
</protein>
<dbReference type="Pfam" id="PF13416">
    <property type="entry name" value="SBP_bac_8"/>
    <property type="match status" value="1"/>
</dbReference>
<comment type="caution">
    <text evidence="1">The sequence shown here is derived from an EMBL/GenBank/DDBJ whole genome shotgun (WGS) entry which is preliminary data.</text>
</comment>
<dbReference type="OrthoDB" id="9815444at2"/>
<dbReference type="RefSeq" id="WP_064776024.1">
    <property type="nucleotide sequence ID" value="NZ_LYUD01000097.1"/>
</dbReference>
<gene>
    <name evidence="1" type="ORF">SRCM100623_00856</name>
</gene>
<dbReference type="PATRIC" id="fig|438.15.peg.996"/>
<dbReference type="InterPro" id="IPR006059">
    <property type="entry name" value="SBP"/>
</dbReference>
<reference evidence="1 2" key="1">
    <citation type="submission" date="2016-05" db="EMBL/GenBank/DDBJ databases">
        <title>Genome sequencing of Acetobacter pasteurianus strain SRCM100623.</title>
        <authorList>
            <person name="Song Y.R."/>
        </authorList>
    </citation>
    <scope>NUCLEOTIDE SEQUENCE [LARGE SCALE GENOMIC DNA]</scope>
    <source>
        <strain evidence="1 2">SRCM100623</strain>
    </source>
</reference>
<dbReference type="EMBL" id="LYUD01000097">
    <property type="protein sequence ID" value="OAZ73263.1"/>
    <property type="molecule type" value="Genomic_DNA"/>
</dbReference>
<name>A0A1A0DDB7_ACEPA</name>
<dbReference type="SUPFAM" id="SSF53850">
    <property type="entry name" value="Periplasmic binding protein-like II"/>
    <property type="match status" value="1"/>
</dbReference>
<dbReference type="Gene3D" id="3.40.190.10">
    <property type="entry name" value="Periplasmic binding protein-like II"/>
    <property type="match status" value="2"/>
</dbReference>
<sequence length="370" mass="41129">MREVTLFSFSFLHGRSSGTPSPHSRKQEPSAGTISRRKALLAGLGGGVISLAPQIVQARPVRRHTVAHTDTGLRVLTFSGRICEIQKKILFAGYTRQTHHRIITSGWDGSLTALQQQEKTNPKHWAAVMMENSSLALGGSAGLLAPLPEDAAQPNYSTSIDYAIAWDSSRFDTPPNWADFWDVARHPGRRSLRRGPRTTLEIALLADGVPSEMVYRTLNTQDGLMRAFRKLDQLRPYIVWWSTPEEAAQILKSGGALMGLAPTGEMLNTTAGDTKRFGICWQQRLQIRYGWGVPHSSASTAAALSFVSWLDQAQQQQAFSNAWPSLPSMKDMAVDNNLRHLAAPLVVDDIFWINHLNIIAEHFEQWALRK</sequence>
<proteinExistence type="predicted"/>
<dbReference type="Proteomes" id="UP000093796">
    <property type="component" value="Unassembled WGS sequence"/>
</dbReference>
<dbReference type="AlphaFoldDB" id="A0A1A0DDB7"/>
<organism evidence="1 2">
    <name type="scientific">Acetobacter pasteurianus</name>
    <name type="common">Acetobacter turbidans</name>
    <dbReference type="NCBI Taxonomy" id="438"/>
    <lineage>
        <taxon>Bacteria</taxon>
        <taxon>Pseudomonadati</taxon>
        <taxon>Pseudomonadota</taxon>
        <taxon>Alphaproteobacteria</taxon>
        <taxon>Acetobacterales</taxon>
        <taxon>Acetobacteraceae</taxon>
        <taxon>Acetobacter</taxon>
    </lineage>
</organism>